<protein>
    <submittedName>
        <fullName evidence="2">Uncharacterized protein</fullName>
    </submittedName>
</protein>
<sequence>MGFAEARRLDRSQVSGGGGRCHRRGWIQGQGSLGRVSGRGYLLRLFPKPSCNGVPLGLGRGGGRIRRGSLKLPVDNGSKDLFAIFVFLEALCAKWMG</sequence>
<proteinExistence type="predicted"/>
<reference evidence="2 3" key="1">
    <citation type="submission" date="2018-04" db="EMBL/GenBank/DDBJ databases">
        <title>WGS assembly of Panicum hallii var. hallii HAL2.</title>
        <authorList>
            <person name="Lovell J."/>
            <person name="Jenkins J."/>
            <person name="Lowry D."/>
            <person name="Mamidi S."/>
            <person name="Sreedasyam A."/>
            <person name="Weng X."/>
            <person name="Barry K."/>
            <person name="Bonette J."/>
            <person name="Campitelli B."/>
            <person name="Daum C."/>
            <person name="Gordon S."/>
            <person name="Gould B."/>
            <person name="Lipzen A."/>
            <person name="MacQueen A."/>
            <person name="Palacio-Mejia J."/>
            <person name="Plott C."/>
            <person name="Shakirov E."/>
            <person name="Shu S."/>
            <person name="Yoshinaga Y."/>
            <person name="Zane M."/>
            <person name="Rokhsar D."/>
            <person name="Grimwood J."/>
            <person name="Schmutz J."/>
            <person name="Juenger T."/>
        </authorList>
    </citation>
    <scope>NUCLEOTIDE SEQUENCE [LARGE SCALE GENOMIC DNA]</scope>
    <source>
        <strain evidence="3">cv. HAL2</strain>
    </source>
</reference>
<organism evidence="2 3">
    <name type="scientific">Panicum hallii var. hallii</name>
    <dbReference type="NCBI Taxonomy" id="1504633"/>
    <lineage>
        <taxon>Eukaryota</taxon>
        <taxon>Viridiplantae</taxon>
        <taxon>Streptophyta</taxon>
        <taxon>Embryophyta</taxon>
        <taxon>Tracheophyta</taxon>
        <taxon>Spermatophyta</taxon>
        <taxon>Magnoliopsida</taxon>
        <taxon>Liliopsida</taxon>
        <taxon>Poales</taxon>
        <taxon>Poaceae</taxon>
        <taxon>PACMAD clade</taxon>
        <taxon>Panicoideae</taxon>
        <taxon>Panicodae</taxon>
        <taxon>Paniceae</taxon>
        <taxon>Panicinae</taxon>
        <taxon>Panicum</taxon>
        <taxon>Panicum sect. Panicum</taxon>
    </lineage>
</organism>
<evidence type="ECO:0000313" key="3">
    <source>
        <dbReference type="Proteomes" id="UP000244336"/>
    </source>
</evidence>
<evidence type="ECO:0000256" key="1">
    <source>
        <dbReference type="SAM" id="MobiDB-lite"/>
    </source>
</evidence>
<keyword evidence="3" id="KW-1185">Reference proteome</keyword>
<feature type="compositionally biased region" description="Basic and acidic residues" evidence="1">
    <location>
        <begin position="1"/>
        <end position="11"/>
    </location>
</feature>
<gene>
    <name evidence="2" type="ORF">GQ55_4G037200</name>
</gene>
<dbReference type="Proteomes" id="UP000244336">
    <property type="component" value="Chromosome 4"/>
</dbReference>
<dbReference type="EMBL" id="CM009752">
    <property type="protein sequence ID" value="PUZ59388.1"/>
    <property type="molecule type" value="Genomic_DNA"/>
</dbReference>
<name>A0A2T7DUZ5_9POAL</name>
<feature type="region of interest" description="Disordered" evidence="1">
    <location>
        <begin position="1"/>
        <end position="22"/>
    </location>
</feature>
<dbReference type="AlphaFoldDB" id="A0A2T7DUZ5"/>
<evidence type="ECO:0000313" key="2">
    <source>
        <dbReference type="EMBL" id="PUZ59388.1"/>
    </source>
</evidence>
<dbReference type="Gramene" id="PUZ59388">
    <property type="protein sequence ID" value="PUZ59388"/>
    <property type="gene ID" value="GQ55_4G037200"/>
</dbReference>
<accession>A0A2T7DUZ5</accession>